<accession>A0A7Y9K4J4</accession>
<keyword evidence="1" id="KW-0472">Membrane</keyword>
<gene>
    <name evidence="2" type="ORF">HD841_003253</name>
</gene>
<evidence type="ECO:0000256" key="1">
    <source>
        <dbReference type="SAM" id="Phobius"/>
    </source>
</evidence>
<feature type="transmembrane region" description="Helical" evidence="1">
    <location>
        <begin position="6"/>
        <end position="24"/>
    </location>
</feature>
<keyword evidence="3" id="KW-1185">Reference proteome</keyword>
<reference evidence="2 3" key="2">
    <citation type="submission" date="2020-08" db="EMBL/GenBank/DDBJ databases">
        <title>The Agave Microbiome: Exploring the role of microbial communities in plant adaptations to desert environments.</title>
        <authorList>
            <person name="Partida-Martinez L.P."/>
        </authorList>
    </citation>
    <scope>NUCLEOTIDE SEQUENCE [LARGE SCALE GENOMIC DNA]</scope>
    <source>
        <strain evidence="2 3">AS2.3</strain>
    </source>
</reference>
<dbReference type="Proteomes" id="UP000517753">
    <property type="component" value="Unassembled WGS sequence"/>
</dbReference>
<proteinExistence type="predicted"/>
<evidence type="ECO:0000313" key="3">
    <source>
        <dbReference type="Proteomes" id="UP000517753"/>
    </source>
</evidence>
<sequence length="132" mass="13755">MIRARIIAAGFAGVLIVVAIWWIYHRGSTTGAAKATRQIEQQHADRVAEARADERAAAVVSNSISQRVARADDLSTRAVKATIKDLRDAIDTVPPAAAGAPAPAAPVERLRDALNADIDRANRAAGAAGPVG</sequence>
<name>A0A7Y9K4J4_9SPHN</name>
<keyword evidence="1" id="KW-0812">Transmembrane</keyword>
<protein>
    <submittedName>
        <fullName evidence="2">Uncharacterized protein</fullName>
    </submittedName>
</protein>
<evidence type="ECO:0000313" key="2">
    <source>
        <dbReference type="EMBL" id="NYD91445.1"/>
    </source>
</evidence>
<comment type="caution">
    <text evidence="2">The sequence shown here is derived from an EMBL/GenBank/DDBJ whole genome shotgun (WGS) entry which is preliminary data.</text>
</comment>
<reference evidence="2 3" key="1">
    <citation type="submission" date="2020-07" db="EMBL/GenBank/DDBJ databases">
        <authorList>
            <person name="Partida-Martinez L."/>
            <person name="Huntemann M."/>
            <person name="Clum A."/>
            <person name="Wang J."/>
            <person name="Palaniappan K."/>
            <person name="Ritter S."/>
            <person name="Chen I.-M."/>
            <person name="Stamatis D."/>
            <person name="Reddy T."/>
            <person name="O'Malley R."/>
            <person name="Daum C."/>
            <person name="Shapiro N."/>
            <person name="Ivanova N."/>
            <person name="Kyrpides N."/>
            <person name="Woyke T."/>
        </authorList>
    </citation>
    <scope>NUCLEOTIDE SEQUENCE [LARGE SCALE GENOMIC DNA]</scope>
    <source>
        <strain evidence="2 3">AS2.3</strain>
    </source>
</reference>
<dbReference type="RefSeq" id="WP_179509866.1">
    <property type="nucleotide sequence ID" value="NZ_JACCBY010000005.1"/>
</dbReference>
<dbReference type="AlphaFoldDB" id="A0A7Y9K4J4"/>
<keyword evidence="1" id="KW-1133">Transmembrane helix</keyword>
<organism evidence="2 3">
    <name type="scientific">Sphingomonas melonis</name>
    <dbReference type="NCBI Taxonomy" id="152682"/>
    <lineage>
        <taxon>Bacteria</taxon>
        <taxon>Pseudomonadati</taxon>
        <taxon>Pseudomonadota</taxon>
        <taxon>Alphaproteobacteria</taxon>
        <taxon>Sphingomonadales</taxon>
        <taxon>Sphingomonadaceae</taxon>
        <taxon>Sphingomonas</taxon>
    </lineage>
</organism>
<dbReference type="EMBL" id="JACCBY010000005">
    <property type="protein sequence ID" value="NYD91445.1"/>
    <property type="molecule type" value="Genomic_DNA"/>
</dbReference>